<reference evidence="2 3" key="1">
    <citation type="submission" date="2017-10" db="EMBL/GenBank/DDBJ databases">
        <title>Paenichitinophaga pekingensis gen. nov., sp. nov., isolated from activated sludge.</title>
        <authorList>
            <person name="Jin D."/>
            <person name="Kong X."/>
            <person name="Deng Y."/>
            <person name="Bai Z."/>
        </authorList>
    </citation>
    <scope>NUCLEOTIDE SEQUENCE [LARGE SCALE GENOMIC DNA]</scope>
    <source>
        <strain evidence="2 3">13</strain>
    </source>
</reference>
<feature type="signal peptide" evidence="1">
    <location>
        <begin position="1"/>
        <end position="23"/>
    </location>
</feature>
<proteinExistence type="predicted"/>
<accession>A0A291QXE8</accession>
<keyword evidence="1" id="KW-0732">Signal</keyword>
<evidence type="ECO:0000313" key="2">
    <source>
        <dbReference type="EMBL" id="ATL48591.1"/>
    </source>
</evidence>
<evidence type="ECO:0008006" key="4">
    <source>
        <dbReference type="Google" id="ProtNLM"/>
    </source>
</evidence>
<evidence type="ECO:0000313" key="3">
    <source>
        <dbReference type="Proteomes" id="UP000220133"/>
    </source>
</evidence>
<dbReference type="Pfam" id="PF11138">
    <property type="entry name" value="DUF2911"/>
    <property type="match status" value="1"/>
</dbReference>
<sequence length="282" mass="31416">MKTQVKFLAIAALCTAMGFNALAQGVKMPAPSPLQVIKQDFALSNVEVTYSRPSVKGRSIFGAQEPYGVIWRTGANAATKVKFGEDVKVNGIAIPAGEYALYTIPGSSEWTVIFNKGIKNWGKDGYKESDDVARFTVQATQMPFPVETFLINFENIRPSSMDMMIIWEETMVSFEITADINDKIMAQIEEGMKNPDFKKRPYWQAANFYFENNLNLDDALKYVDDAIKQDATFWKVHLKAKILAKKGDKAAAKAAAEQSIALAKTAKNEDYVRLNEKLISAL</sequence>
<dbReference type="InterPro" id="IPR021314">
    <property type="entry name" value="DUF2911"/>
</dbReference>
<dbReference type="Proteomes" id="UP000220133">
    <property type="component" value="Chromosome"/>
</dbReference>
<dbReference type="AlphaFoldDB" id="A0A291QXE8"/>
<dbReference type="OrthoDB" id="9808374at2"/>
<organism evidence="2 3">
    <name type="scientific">Chitinophaga caeni</name>
    <dbReference type="NCBI Taxonomy" id="2029983"/>
    <lineage>
        <taxon>Bacteria</taxon>
        <taxon>Pseudomonadati</taxon>
        <taxon>Bacteroidota</taxon>
        <taxon>Chitinophagia</taxon>
        <taxon>Chitinophagales</taxon>
        <taxon>Chitinophagaceae</taxon>
        <taxon>Chitinophaga</taxon>
    </lineage>
</organism>
<keyword evidence="3" id="KW-1185">Reference proteome</keyword>
<dbReference type="KEGG" id="cbae:COR50_16260"/>
<feature type="chain" id="PRO_5012696903" description="Dihydrolipoamide dehydrogenase" evidence="1">
    <location>
        <begin position="24"/>
        <end position="282"/>
    </location>
</feature>
<protein>
    <recommendedName>
        <fullName evidence="4">Dihydrolipoamide dehydrogenase</fullName>
    </recommendedName>
</protein>
<dbReference type="EMBL" id="CP023777">
    <property type="protein sequence ID" value="ATL48591.1"/>
    <property type="molecule type" value="Genomic_DNA"/>
</dbReference>
<name>A0A291QXE8_9BACT</name>
<evidence type="ECO:0000256" key="1">
    <source>
        <dbReference type="SAM" id="SignalP"/>
    </source>
</evidence>
<dbReference type="RefSeq" id="WP_098194964.1">
    <property type="nucleotide sequence ID" value="NZ_CP023777.1"/>
</dbReference>
<gene>
    <name evidence="2" type="ORF">COR50_16260</name>
</gene>